<dbReference type="InterPro" id="IPR005467">
    <property type="entry name" value="His_kinase_dom"/>
</dbReference>
<dbReference type="InterPro" id="IPR050482">
    <property type="entry name" value="Sensor_HK_TwoCompSys"/>
</dbReference>
<dbReference type="Gene3D" id="3.30.565.10">
    <property type="entry name" value="Histidine kinase-like ATPase, C-terminal domain"/>
    <property type="match status" value="1"/>
</dbReference>
<dbReference type="SMART" id="SM00028">
    <property type="entry name" value="TPR"/>
    <property type="match status" value="3"/>
</dbReference>
<sequence length="614" mass="71136">MLIWILFFLPVSTMQAFTLAAMEAKCDSINYWFEETERLWAAREFESCKQAAKNYFQCANQDTKPEKAALIARRASRSALNLGRFEEALRNALLGLQWAEKSKDPNLLAFQYADIAVIYHDFEEFENGTRYGKEGLFKAQASDADTRHQAYILNSIAINFDDWGKPDSALHYHYKVLKLNPLPDSLDIQFTFNNIGNTLLKTHRLKEAEPFLWTSIRLAKKQDNYYNQSSSFTNLGQVYQQLGKHEDASRFFDSALVYAKLANSIEKLRDTYLDRSNFHKALGQYELALENQGMYQQLRDSIYQIDRLRMFSELEAQYQGKIKDQQIMEQEQEIIIQKANFNKIVLISSILLLTIIFLTIIHFLNQNRFKKQQLLLQKEKEIEIKEAYIHAALESQESERKRFAQDLHDGFGQLISALRLNISRLQHSSGQLESRMEVVEKSEGILAEMHKEIRNIAFNLMPATLIQFGLKEGIREFAQRLNQSGKISIEVSVFGMEERFGELQEISLYRVVQEWVNNTIKYASPQKISIQLTRHEDELSLIIEDDGKGFDPSILENASGNGWRNIQSRLQRINARWEVDSTIGRRGTTFIVDIPIKEFETEAGHRFLSTTGRP</sequence>
<evidence type="ECO:0000256" key="9">
    <source>
        <dbReference type="PROSITE-ProRule" id="PRU00339"/>
    </source>
</evidence>
<dbReference type="Pfam" id="PF13424">
    <property type="entry name" value="TPR_12"/>
    <property type="match status" value="1"/>
</dbReference>
<name>R7ZLK7_9BACT</name>
<evidence type="ECO:0000256" key="6">
    <source>
        <dbReference type="ARBA" id="ARBA00022777"/>
    </source>
</evidence>
<evidence type="ECO:0000256" key="3">
    <source>
        <dbReference type="ARBA" id="ARBA00022553"/>
    </source>
</evidence>
<dbReference type="Gene3D" id="1.25.40.10">
    <property type="entry name" value="Tetratricopeptide repeat domain"/>
    <property type="match status" value="2"/>
</dbReference>
<feature type="domain" description="Histidine kinase" evidence="12">
    <location>
        <begin position="406"/>
        <end position="598"/>
    </location>
</feature>
<keyword evidence="10" id="KW-0472">Membrane</keyword>
<dbReference type="PROSITE" id="PS50005">
    <property type="entry name" value="TPR"/>
    <property type="match status" value="1"/>
</dbReference>
<feature type="transmembrane region" description="Helical" evidence="10">
    <location>
        <begin position="344"/>
        <end position="364"/>
    </location>
</feature>
<keyword evidence="3" id="KW-0597">Phosphoprotein</keyword>
<keyword evidence="11" id="KW-0732">Signal</keyword>
<dbReference type="EMBL" id="AQHR01000114">
    <property type="protein sequence ID" value="EON74957.1"/>
    <property type="molecule type" value="Genomic_DNA"/>
</dbReference>
<keyword evidence="10" id="KW-0812">Transmembrane</keyword>
<dbReference type="PANTHER" id="PTHR24421">
    <property type="entry name" value="NITRATE/NITRITE SENSOR PROTEIN NARX-RELATED"/>
    <property type="match status" value="1"/>
</dbReference>
<dbReference type="PANTHER" id="PTHR24421:SF10">
    <property type="entry name" value="NITRATE_NITRITE SENSOR PROTEIN NARQ"/>
    <property type="match status" value="1"/>
</dbReference>
<evidence type="ECO:0000256" key="10">
    <source>
        <dbReference type="SAM" id="Phobius"/>
    </source>
</evidence>
<feature type="repeat" description="TPR" evidence="9">
    <location>
        <begin position="229"/>
        <end position="262"/>
    </location>
</feature>
<gene>
    <name evidence="13" type="ORF">ADIS_4651</name>
</gene>
<protein>
    <recommendedName>
        <fullName evidence="2">histidine kinase</fullName>
        <ecNumber evidence="2">2.7.13.3</ecNumber>
    </recommendedName>
</protein>
<evidence type="ECO:0000313" key="14">
    <source>
        <dbReference type="Proteomes" id="UP000013909"/>
    </source>
</evidence>
<dbReference type="SUPFAM" id="SSF48452">
    <property type="entry name" value="TPR-like"/>
    <property type="match status" value="2"/>
</dbReference>
<evidence type="ECO:0000256" key="7">
    <source>
        <dbReference type="ARBA" id="ARBA00022840"/>
    </source>
</evidence>
<dbReference type="Proteomes" id="UP000013909">
    <property type="component" value="Unassembled WGS sequence"/>
</dbReference>
<keyword evidence="6" id="KW-0418">Kinase</keyword>
<dbReference type="AlphaFoldDB" id="R7ZLK7"/>
<proteinExistence type="predicted"/>
<keyword evidence="4" id="KW-0808">Transferase</keyword>
<dbReference type="InterPro" id="IPR011712">
    <property type="entry name" value="Sig_transdc_His_kin_sub3_dim/P"/>
</dbReference>
<dbReference type="EC" id="2.7.13.3" evidence="2"/>
<organism evidence="13 14">
    <name type="scientific">Lunatimonas lonarensis</name>
    <dbReference type="NCBI Taxonomy" id="1232681"/>
    <lineage>
        <taxon>Bacteria</taxon>
        <taxon>Pseudomonadati</taxon>
        <taxon>Bacteroidota</taxon>
        <taxon>Cytophagia</taxon>
        <taxon>Cytophagales</taxon>
        <taxon>Cyclobacteriaceae</taxon>
    </lineage>
</organism>
<evidence type="ECO:0000256" key="11">
    <source>
        <dbReference type="SAM" id="SignalP"/>
    </source>
</evidence>
<evidence type="ECO:0000256" key="1">
    <source>
        <dbReference type="ARBA" id="ARBA00000085"/>
    </source>
</evidence>
<evidence type="ECO:0000256" key="4">
    <source>
        <dbReference type="ARBA" id="ARBA00022679"/>
    </source>
</evidence>
<accession>R7ZLK7</accession>
<feature type="chain" id="PRO_5004450955" description="histidine kinase" evidence="11">
    <location>
        <begin position="17"/>
        <end position="614"/>
    </location>
</feature>
<dbReference type="Pfam" id="PF07730">
    <property type="entry name" value="HisKA_3"/>
    <property type="match status" value="1"/>
</dbReference>
<dbReference type="PROSITE" id="PS50109">
    <property type="entry name" value="HIS_KIN"/>
    <property type="match status" value="1"/>
</dbReference>
<evidence type="ECO:0000313" key="13">
    <source>
        <dbReference type="EMBL" id="EON74957.1"/>
    </source>
</evidence>
<comment type="caution">
    <text evidence="13">The sequence shown here is derived from an EMBL/GenBank/DDBJ whole genome shotgun (WGS) entry which is preliminary data.</text>
</comment>
<keyword evidence="14" id="KW-1185">Reference proteome</keyword>
<dbReference type="Pfam" id="PF02518">
    <property type="entry name" value="HATPase_c"/>
    <property type="match status" value="1"/>
</dbReference>
<dbReference type="SMART" id="SM00387">
    <property type="entry name" value="HATPase_c"/>
    <property type="match status" value="1"/>
</dbReference>
<dbReference type="GO" id="GO:0046983">
    <property type="term" value="F:protein dimerization activity"/>
    <property type="evidence" value="ECO:0007669"/>
    <property type="project" value="InterPro"/>
</dbReference>
<dbReference type="GO" id="GO:0005524">
    <property type="term" value="F:ATP binding"/>
    <property type="evidence" value="ECO:0007669"/>
    <property type="project" value="UniProtKB-KW"/>
</dbReference>
<evidence type="ECO:0000256" key="8">
    <source>
        <dbReference type="ARBA" id="ARBA00023012"/>
    </source>
</evidence>
<dbReference type="GO" id="GO:0000155">
    <property type="term" value="F:phosphorelay sensor kinase activity"/>
    <property type="evidence" value="ECO:0007669"/>
    <property type="project" value="InterPro"/>
</dbReference>
<dbReference type="InterPro" id="IPR011990">
    <property type="entry name" value="TPR-like_helical_dom_sf"/>
</dbReference>
<evidence type="ECO:0000259" key="12">
    <source>
        <dbReference type="PROSITE" id="PS50109"/>
    </source>
</evidence>
<dbReference type="GO" id="GO:0016020">
    <property type="term" value="C:membrane"/>
    <property type="evidence" value="ECO:0007669"/>
    <property type="project" value="InterPro"/>
</dbReference>
<dbReference type="CDD" id="cd16917">
    <property type="entry name" value="HATPase_UhpB-NarQ-NarX-like"/>
    <property type="match status" value="1"/>
</dbReference>
<feature type="signal peptide" evidence="11">
    <location>
        <begin position="1"/>
        <end position="16"/>
    </location>
</feature>
<comment type="catalytic activity">
    <reaction evidence="1">
        <text>ATP + protein L-histidine = ADP + protein N-phospho-L-histidine.</text>
        <dbReference type="EC" id="2.7.13.3"/>
    </reaction>
</comment>
<dbReference type="STRING" id="1232681.ADIS_4651"/>
<keyword evidence="7" id="KW-0067">ATP-binding</keyword>
<dbReference type="InterPro" id="IPR003594">
    <property type="entry name" value="HATPase_dom"/>
</dbReference>
<keyword evidence="9" id="KW-0802">TPR repeat</keyword>
<dbReference type="InterPro" id="IPR036890">
    <property type="entry name" value="HATPase_C_sf"/>
</dbReference>
<keyword evidence="5" id="KW-0547">Nucleotide-binding</keyword>
<evidence type="ECO:0000256" key="2">
    <source>
        <dbReference type="ARBA" id="ARBA00012438"/>
    </source>
</evidence>
<dbReference type="SUPFAM" id="SSF55874">
    <property type="entry name" value="ATPase domain of HSP90 chaperone/DNA topoisomerase II/histidine kinase"/>
    <property type="match status" value="1"/>
</dbReference>
<evidence type="ECO:0000256" key="5">
    <source>
        <dbReference type="ARBA" id="ARBA00022741"/>
    </source>
</evidence>
<keyword evidence="10" id="KW-1133">Transmembrane helix</keyword>
<dbReference type="Gene3D" id="1.20.5.1930">
    <property type="match status" value="1"/>
</dbReference>
<keyword evidence="8" id="KW-0902">Two-component regulatory system</keyword>
<reference evidence="13 14" key="1">
    <citation type="submission" date="2013-02" db="EMBL/GenBank/DDBJ databases">
        <title>A novel strain isolated from Lonar lake, Maharashtra, India.</title>
        <authorList>
            <person name="Singh A."/>
        </authorList>
    </citation>
    <scope>NUCLEOTIDE SEQUENCE [LARGE SCALE GENOMIC DNA]</scope>
    <source>
        <strain evidence="13 14">AK24</strain>
    </source>
</reference>
<dbReference type="InterPro" id="IPR019734">
    <property type="entry name" value="TPR_rpt"/>
</dbReference>